<sequence length="153" mass="16496">MVDYSMDFYILRPVDLSKGNHKVFYEIENRGSKQFGAVDESSGGNNPTTAADAGDAFLMNQGYTLVWSGWDPGGRAHRPFAPMAAARTSIGDPRPSLTERYGTHAGYVAAVTAAAQALEAQRMLLPADVQTYITNAQAPVTVINNPVYGSYAF</sequence>
<reference evidence="2 3" key="1">
    <citation type="submission" date="2019-03" db="EMBL/GenBank/DDBJ databases">
        <title>Genomic Encyclopedia of Type Strains, Phase III (KMG-III): the genomes of soil and plant-associated and newly described type strains.</title>
        <authorList>
            <person name="Whitman W."/>
        </authorList>
    </citation>
    <scope>NUCLEOTIDE SEQUENCE [LARGE SCALE GENOMIC DNA]</scope>
    <source>
        <strain evidence="2 3">LMG 29544</strain>
    </source>
</reference>
<dbReference type="RefSeq" id="WP_134193780.1">
    <property type="nucleotide sequence ID" value="NZ_JBHLUW010000059.1"/>
</dbReference>
<evidence type="ECO:0000259" key="1">
    <source>
        <dbReference type="Pfam" id="PF20091"/>
    </source>
</evidence>
<dbReference type="Proteomes" id="UP000295509">
    <property type="component" value="Unassembled WGS sequence"/>
</dbReference>
<accession>A0A4R8LND0</accession>
<dbReference type="OrthoDB" id="222879at2"/>
<comment type="caution">
    <text evidence="2">The sequence shown here is derived from an EMBL/GenBank/DDBJ whole genome shotgun (WGS) entry which is preliminary data.</text>
</comment>
<name>A0A4R8LND0_9BURK</name>
<dbReference type="AlphaFoldDB" id="A0A4R8LND0"/>
<organism evidence="2 3">
    <name type="scientific">Paraburkholderia rhizosphaerae</name>
    <dbReference type="NCBI Taxonomy" id="480658"/>
    <lineage>
        <taxon>Bacteria</taxon>
        <taxon>Pseudomonadati</taxon>
        <taxon>Pseudomonadota</taxon>
        <taxon>Betaproteobacteria</taxon>
        <taxon>Burkholderiales</taxon>
        <taxon>Burkholderiaceae</taxon>
        <taxon>Paraburkholderia</taxon>
    </lineage>
</organism>
<dbReference type="EMBL" id="SORE01000015">
    <property type="protein sequence ID" value="TDY45150.1"/>
    <property type="molecule type" value="Genomic_DNA"/>
</dbReference>
<dbReference type="Pfam" id="PF20091">
    <property type="entry name" value="Abhydrolase_10"/>
    <property type="match status" value="1"/>
</dbReference>
<feature type="domain" description="Alpha/beta hydrolase" evidence="1">
    <location>
        <begin position="81"/>
        <end position="133"/>
    </location>
</feature>
<evidence type="ECO:0000313" key="3">
    <source>
        <dbReference type="Proteomes" id="UP000295509"/>
    </source>
</evidence>
<evidence type="ECO:0000313" key="2">
    <source>
        <dbReference type="EMBL" id="TDY45150.1"/>
    </source>
</evidence>
<keyword evidence="3" id="KW-1185">Reference proteome</keyword>
<protein>
    <recommendedName>
        <fullName evidence="1">Alpha/beta hydrolase domain-containing protein</fullName>
    </recommendedName>
</protein>
<proteinExistence type="predicted"/>
<gene>
    <name evidence="2" type="ORF">BX592_115117</name>
</gene>
<dbReference type="InterPro" id="IPR045394">
    <property type="entry name" value="Abhydrolase_dom"/>
</dbReference>